<protein>
    <recommendedName>
        <fullName evidence="5">beta-glucosidase</fullName>
        <ecNumber evidence="5">3.2.1.21</ecNumber>
    </recommendedName>
</protein>
<dbReference type="FunFam" id="2.60.40.10:FF:000757">
    <property type="entry name" value="Beta-glucosidase G"/>
    <property type="match status" value="1"/>
</dbReference>
<dbReference type="InterPro" id="IPR013783">
    <property type="entry name" value="Ig-like_fold"/>
</dbReference>
<evidence type="ECO:0000256" key="11">
    <source>
        <dbReference type="ARBA" id="ARBA00023277"/>
    </source>
</evidence>
<evidence type="ECO:0000256" key="10">
    <source>
        <dbReference type="ARBA" id="ARBA00023180"/>
    </source>
</evidence>
<keyword evidence="10" id="KW-0325">Glycoprotein</keyword>
<keyword evidence="6" id="KW-0964">Secreted</keyword>
<evidence type="ECO:0000259" key="16">
    <source>
        <dbReference type="SMART" id="SM01217"/>
    </source>
</evidence>
<dbReference type="SUPFAM" id="SSF51445">
    <property type="entry name" value="(Trans)glycosidases"/>
    <property type="match status" value="1"/>
</dbReference>
<comment type="pathway">
    <text evidence="3">Glycan metabolism; cellulose degradation.</text>
</comment>
<dbReference type="GO" id="GO:0030245">
    <property type="term" value="P:cellulose catabolic process"/>
    <property type="evidence" value="ECO:0007669"/>
    <property type="project" value="UniProtKB-KW"/>
</dbReference>
<organism evidence="17 18">
    <name type="scientific">Penicilliopsis zonata CBS 506.65</name>
    <dbReference type="NCBI Taxonomy" id="1073090"/>
    <lineage>
        <taxon>Eukaryota</taxon>
        <taxon>Fungi</taxon>
        <taxon>Dikarya</taxon>
        <taxon>Ascomycota</taxon>
        <taxon>Pezizomycotina</taxon>
        <taxon>Eurotiomycetes</taxon>
        <taxon>Eurotiomycetidae</taxon>
        <taxon>Eurotiales</taxon>
        <taxon>Aspergillaceae</taxon>
        <taxon>Penicilliopsis</taxon>
    </lineage>
</organism>
<keyword evidence="12" id="KW-0326">Glycosidase</keyword>
<dbReference type="VEuPathDB" id="FungiDB:ASPZODRAFT_146946"/>
<dbReference type="Gene3D" id="2.60.40.10">
    <property type="entry name" value="Immunoglobulins"/>
    <property type="match status" value="1"/>
</dbReference>
<dbReference type="RefSeq" id="XP_022577285.1">
    <property type="nucleotide sequence ID" value="XM_022725208.1"/>
</dbReference>
<dbReference type="GO" id="GO:0008422">
    <property type="term" value="F:beta-glucosidase activity"/>
    <property type="evidence" value="ECO:0007669"/>
    <property type="project" value="UniProtKB-EC"/>
</dbReference>
<dbReference type="InterPro" id="IPR036881">
    <property type="entry name" value="Glyco_hydro_3_C_sf"/>
</dbReference>
<keyword evidence="13" id="KW-0624">Polysaccharide degradation</keyword>
<evidence type="ECO:0000313" key="17">
    <source>
        <dbReference type="EMBL" id="OJJ42775.1"/>
    </source>
</evidence>
<evidence type="ECO:0000256" key="15">
    <source>
        <dbReference type="SAM" id="SignalP"/>
    </source>
</evidence>
<evidence type="ECO:0000256" key="2">
    <source>
        <dbReference type="ARBA" id="ARBA00004613"/>
    </source>
</evidence>
<dbReference type="PANTHER" id="PTHR42715:SF5">
    <property type="entry name" value="BETA-GLUCOSIDASE M-RELATED"/>
    <property type="match status" value="1"/>
</dbReference>
<dbReference type="GO" id="GO:0005576">
    <property type="term" value="C:extracellular region"/>
    <property type="evidence" value="ECO:0007669"/>
    <property type="project" value="UniProtKB-SubCell"/>
</dbReference>
<dbReference type="STRING" id="1073090.A0A1L9S6L2"/>
<dbReference type="EC" id="3.2.1.21" evidence="5"/>
<comment type="similarity">
    <text evidence="4">Belongs to the glycosyl hydrolase 3 family.</text>
</comment>
<evidence type="ECO:0000256" key="5">
    <source>
        <dbReference type="ARBA" id="ARBA00012744"/>
    </source>
</evidence>
<dbReference type="EMBL" id="KV878356">
    <property type="protein sequence ID" value="OJJ42775.1"/>
    <property type="molecule type" value="Genomic_DNA"/>
</dbReference>
<dbReference type="Pfam" id="PF14310">
    <property type="entry name" value="Fn3-like"/>
    <property type="match status" value="1"/>
</dbReference>
<evidence type="ECO:0000256" key="12">
    <source>
        <dbReference type="ARBA" id="ARBA00023295"/>
    </source>
</evidence>
<proteinExistence type="inferred from homology"/>
<evidence type="ECO:0000256" key="13">
    <source>
        <dbReference type="ARBA" id="ARBA00023326"/>
    </source>
</evidence>
<keyword evidence="7 15" id="KW-0732">Signal</keyword>
<dbReference type="Gene3D" id="3.20.20.300">
    <property type="entry name" value="Glycoside hydrolase, family 3, N-terminal domain"/>
    <property type="match status" value="2"/>
</dbReference>
<evidence type="ECO:0000256" key="6">
    <source>
        <dbReference type="ARBA" id="ARBA00022525"/>
    </source>
</evidence>
<sequence>MASFIAVLAFTASVQATNFTELELFWSYGRSPPVYPSPPGAGLGDWSAAYARARADVANLTNEEKNNMTYGYDSETLAFINGCSGLSYGVASIGYPGMCLSDAGNGLRGAEWSAQLTGIASANAGLDVAMPDSTYWEGTLSEAVANGSMTQARLDDMATRARVWHAMPSVIANLGGDNVDARNPAATPTIFQGAVEGQVLLKNYNNTLPLSKPKHMAIYGYDAPAPPKVNPPASMAWWMGDESLGMVDSLALDNLTYLTSFPESAYNGTLIGGGGSGGVSPPYIHDPFSALSAQARLDGTYLSWDFTEFNPLVPVGTDVCLVLINEFSTESRDRPGLADPDSDALVETVASQCPNTVVVIHNAGIRLVDAWIDNENVTAVLLSHLPGQDTGAALVEVLYGRQSPSGRLPYTIAKRASDYGALLAPTRPSATSDYYTQGMSTIPKALISTTAISIAHNITPQVEFGYGLTYSTFSYSDIAVSVSNASLPAYAPGTEIQQGGLPSLWNVVASVACTITNTGSVTAAEVPQLYVGIPGGSEKTLRGFDKVSLAPGELTRVQFDLKRRDLSVWDVVGQQWELQSGIYNVYVGASVLDIKLTSSLSLSTEY</sequence>
<dbReference type="SMART" id="SM01217">
    <property type="entry name" value="Fn3_like"/>
    <property type="match status" value="1"/>
</dbReference>
<dbReference type="PANTHER" id="PTHR42715">
    <property type="entry name" value="BETA-GLUCOSIDASE"/>
    <property type="match status" value="1"/>
</dbReference>
<evidence type="ECO:0000256" key="9">
    <source>
        <dbReference type="ARBA" id="ARBA00023001"/>
    </source>
</evidence>
<feature type="domain" description="Fibronectin type III-like" evidence="16">
    <location>
        <begin position="525"/>
        <end position="591"/>
    </location>
</feature>
<dbReference type="Pfam" id="PF01915">
    <property type="entry name" value="Glyco_hydro_3_C"/>
    <property type="match status" value="1"/>
</dbReference>
<evidence type="ECO:0000256" key="8">
    <source>
        <dbReference type="ARBA" id="ARBA00022801"/>
    </source>
</evidence>
<evidence type="ECO:0000256" key="14">
    <source>
        <dbReference type="ARBA" id="ARBA00024983"/>
    </source>
</evidence>
<dbReference type="AlphaFoldDB" id="A0A1L9S6L2"/>
<gene>
    <name evidence="17" type="ORF">ASPZODRAFT_146946</name>
</gene>
<dbReference type="InterPro" id="IPR050288">
    <property type="entry name" value="Cellulose_deg_GH3"/>
</dbReference>
<dbReference type="InterPro" id="IPR002772">
    <property type="entry name" value="Glyco_hydro_3_C"/>
</dbReference>
<dbReference type="Gene3D" id="3.40.50.1700">
    <property type="entry name" value="Glycoside hydrolase family 3 C-terminal domain"/>
    <property type="match status" value="1"/>
</dbReference>
<comment type="catalytic activity">
    <reaction evidence="1">
        <text>Hydrolysis of terminal, non-reducing beta-D-glucosyl residues with release of beta-D-glucose.</text>
        <dbReference type="EC" id="3.2.1.21"/>
    </reaction>
</comment>
<evidence type="ECO:0000256" key="4">
    <source>
        <dbReference type="ARBA" id="ARBA00005336"/>
    </source>
</evidence>
<dbReference type="InterPro" id="IPR017853">
    <property type="entry name" value="GH"/>
</dbReference>
<accession>A0A1L9S6L2</accession>
<dbReference type="GeneID" id="34611673"/>
<comment type="function">
    <text evidence="14">Beta-glucosidases are one of a number of cellulolytic enzymes involved in the degradation of cellulosic biomass. Catalyzes the last step releasing glucose from the inhibitory cellobiose.</text>
</comment>
<name>A0A1L9S6L2_9EURO</name>
<reference evidence="18" key="1">
    <citation type="journal article" date="2017" name="Genome Biol.">
        <title>Comparative genomics reveals high biological diversity and specific adaptations in the industrially and medically important fungal genus Aspergillus.</title>
        <authorList>
            <person name="de Vries R.P."/>
            <person name="Riley R."/>
            <person name="Wiebenga A."/>
            <person name="Aguilar-Osorio G."/>
            <person name="Amillis S."/>
            <person name="Uchima C.A."/>
            <person name="Anderluh G."/>
            <person name="Asadollahi M."/>
            <person name="Askin M."/>
            <person name="Barry K."/>
            <person name="Battaglia E."/>
            <person name="Bayram O."/>
            <person name="Benocci T."/>
            <person name="Braus-Stromeyer S.A."/>
            <person name="Caldana C."/>
            <person name="Canovas D."/>
            <person name="Cerqueira G.C."/>
            <person name="Chen F."/>
            <person name="Chen W."/>
            <person name="Choi C."/>
            <person name="Clum A."/>
            <person name="Dos Santos R.A."/>
            <person name="Damasio A.R."/>
            <person name="Diallinas G."/>
            <person name="Emri T."/>
            <person name="Fekete E."/>
            <person name="Flipphi M."/>
            <person name="Freyberg S."/>
            <person name="Gallo A."/>
            <person name="Gournas C."/>
            <person name="Habgood R."/>
            <person name="Hainaut M."/>
            <person name="Harispe M.L."/>
            <person name="Henrissat B."/>
            <person name="Hilden K.S."/>
            <person name="Hope R."/>
            <person name="Hossain A."/>
            <person name="Karabika E."/>
            <person name="Karaffa L."/>
            <person name="Karanyi Z."/>
            <person name="Krasevec N."/>
            <person name="Kuo A."/>
            <person name="Kusch H."/>
            <person name="LaButti K."/>
            <person name="Lagendijk E.L."/>
            <person name="Lapidus A."/>
            <person name="Levasseur A."/>
            <person name="Lindquist E."/>
            <person name="Lipzen A."/>
            <person name="Logrieco A.F."/>
            <person name="MacCabe A."/>
            <person name="Maekelae M.R."/>
            <person name="Malavazi I."/>
            <person name="Melin P."/>
            <person name="Meyer V."/>
            <person name="Mielnichuk N."/>
            <person name="Miskei M."/>
            <person name="Molnar A.P."/>
            <person name="Mule G."/>
            <person name="Ngan C.Y."/>
            <person name="Orejas M."/>
            <person name="Orosz E."/>
            <person name="Ouedraogo J.P."/>
            <person name="Overkamp K.M."/>
            <person name="Park H.-S."/>
            <person name="Perrone G."/>
            <person name="Piumi F."/>
            <person name="Punt P.J."/>
            <person name="Ram A.F."/>
            <person name="Ramon A."/>
            <person name="Rauscher S."/>
            <person name="Record E."/>
            <person name="Riano-Pachon D.M."/>
            <person name="Robert V."/>
            <person name="Roehrig J."/>
            <person name="Ruller R."/>
            <person name="Salamov A."/>
            <person name="Salih N.S."/>
            <person name="Samson R.A."/>
            <person name="Sandor E."/>
            <person name="Sanguinetti M."/>
            <person name="Schuetze T."/>
            <person name="Sepcic K."/>
            <person name="Shelest E."/>
            <person name="Sherlock G."/>
            <person name="Sophianopoulou V."/>
            <person name="Squina F.M."/>
            <person name="Sun H."/>
            <person name="Susca A."/>
            <person name="Todd R.B."/>
            <person name="Tsang A."/>
            <person name="Unkles S.E."/>
            <person name="van de Wiele N."/>
            <person name="van Rossen-Uffink D."/>
            <person name="Oliveira J.V."/>
            <person name="Vesth T.C."/>
            <person name="Visser J."/>
            <person name="Yu J.-H."/>
            <person name="Zhou M."/>
            <person name="Andersen M.R."/>
            <person name="Archer D.B."/>
            <person name="Baker S.E."/>
            <person name="Benoit I."/>
            <person name="Brakhage A.A."/>
            <person name="Braus G.H."/>
            <person name="Fischer R."/>
            <person name="Frisvad J.C."/>
            <person name="Goldman G.H."/>
            <person name="Houbraken J."/>
            <person name="Oakley B."/>
            <person name="Pocsi I."/>
            <person name="Scazzocchio C."/>
            <person name="Seiboth B."/>
            <person name="vanKuyk P.A."/>
            <person name="Wortman J."/>
            <person name="Dyer P.S."/>
            <person name="Grigoriev I.V."/>
        </authorList>
    </citation>
    <scope>NUCLEOTIDE SEQUENCE [LARGE SCALE GENOMIC DNA]</scope>
    <source>
        <strain evidence="18">CBS 506.65</strain>
    </source>
</reference>
<keyword evidence="11" id="KW-0119">Carbohydrate metabolism</keyword>
<dbReference type="InterPro" id="IPR036962">
    <property type="entry name" value="Glyco_hydro_3_N_sf"/>
</dbReference>
<evidence type="ECO:0000256" key="7">
    <source>
        <dbReference type="ARBA" id="ARBA00022729"/>
    </source>
</evidence>
<dbReference type="InterPro" id="IPR026891">
    <property type="entry name" value="Fn3-like"/>
</dbReference>
<keyword evidence="18" id="KW-1185">Reference proteome</keyword>
<dbReference type="OrthoDB" id="416222at2759"/>
<feature type="signal peptide" evidence="15">
    <location>
        <begin position="1"/>
        <end position="16"/>
    </location>
</feature>
<evidence type="ECO:0000313" key="18">
    <source>
        <dbReference type="Proteomes" id="UP000184188"/>
    </source>
</evidence>
<dbReference type="SUPFAM" id="SSF52279">
    <property type="entry name" value="Beta-D-glucan exohydrolase, C-terminal domain"/>
    <property type="match status" value="1"/>
</dbReference>
<evidence type="ECO:0000256" key="3">
    <source>
        <dbReference type="ARBA" id="ARBA00004987"/>
    </source>
</evidence>
<dbReference type="Proteomes" id="UP000184188">
    <property type="component" value="Unassembled WGS sequence"/>
</dbReference>
<evidence type="ECO:0000256" key="1">
    <source>
        <dbReference type="ARBA" id="ARBA00000448"/>
    </source>
</evidence>
<feature type="chain" id="PRO_5012996313" description="beta-glucosidase" evidence="15">
    <location>
        <begin position="17"/>
        <end position="606"/>
    </location>
</feature>
<comment type="subcellular location">
    <subcellularLocation>
        <location evidence="2">Secreted</location>
    </subcellularLocation>
</comment>
<keyword evidence="8" id="KW-0378">Hydrolase</keyword>
<keyword evidence="9" id="KW-0136">Cellulose degradation</keyword>